<dbReference type="Proteomes" id="UP000197065">
    <property type="component" value="Unassembled WGS sequence"/>
</dbReference>
<proteinExistence type="predicted"/>
<gene>
    <name evidence="1" type="ORF">SAMN07250955_10769</name>
</gene>
<dbReference type="EMBL" id="FYEH01000007">
    <property type="protein sequence ID" value="SNB69883.1"/>
    <property type="molecule type" value="Genomic_DNA"/>
</dbReference>
<accession>A0A212RCB6</accession>
<reference evidence="1 2" key="1">
    <citation type="submission" date="2017-06" db="EMBL/GenBank/DDBJ databases">
        <authorList>
            <person name="Kim H.J."/>
            <person name="Triplett B.A."/>
        </authorList>
    </citation>
    <scope>NUCLEOTIDE SEQUENCE [LARGE SCALE GENOMIC DNA]</scope>
    <source>
        <strain evidence="1 2">B29T1</strain>
    </source>
</reference>
<evidence type="ECO:0000313" key="1">
    <source>
        <dbReference type="EMBL" id="SNB69883.1"/>
    </source>
</evidence>
<name>A0A212RCB6_9PROT</name>
<organism evidence="1 2">
    <name type="scientific">Arboricoccus pini</name>
    <dbReference type="NCBI Taxonomy" id="1963835"/>
    <lineage>
        <taxon>Bacteria</taxon>
        <taxon>Pseudomonadati</taxon>
        <taxon>Pseudomonadota</taxon>
        <taxon>Alphaproteobacteria</taxon>
        <taxon>Geminicoccales</taxon>
        <taxon>Geminicoccaceae</taxon>
        <taxon>Arboricoccus</taxon>
    </lineage>
</organism>
<evidence type="ECO:0000313" key="2">
    <source>
        <dbReference type="Proteomes" id="UP000197065"/>
    </source>
</evidence>
<dbReference type="AlphaFoldDB" id="A0A212RCB6"/>
<sequence>MADHLVFKDTSGPTSEAAIEAMKARLDERDQKQRQGWVDGVPSVDSFVEALQKMEIAEPLKAMLRAHAAAADHRMTSIEIAKAGGYKAYTVTATQYGKLGRLIGDYLGMPVSADDEGTGHASVLAVAEPASKKADIVWQLHPTLVEALQKLDLA</sequence>
<protein>
    <submittedName>
        <fullName evidence="1">Uncharacterized protein</fullName>
    </submittedName>
</protein>
<keyword evidence="2" id="KW-1185">Reference proteome</keyword>